<reference evidence="1" key="1">
    <citation type="journal article" date="2020" name="mSystems">
        <title>Genome- and Community-Level Interaction Insights into Carbon Utilization and Element Cycling Functions of Hydrothermarchaeota in Hydrothermal Sediment.</title>
        <authorList>
            <person name="Zhou Z."/>
            <person name="Liu Y."/>
            <person name="Xu W."/>
            <person name="Pan J."/>
            <person name="Luo Z.H."/>
            <person name="Li M."/>
        </authorList>
    </citation>
    <scope>NUCLEOTIDE SEQUENCE [LARGE SCALE GENOMIC DNA]</scope>
    <source>
        <strain evidence="1">SpSt-86</strain>
    </source>
</reference>
<protein>
    <submittedName>
        <fullName evidence="1">Uncharacterized protein</fullName>
    </submittedName>
</protein>
<organism evidence="1">
    <name type="scientific">Pseudothermotoga hypogea</name>
    <dbReference type="NCBI Taxonomy" id="57487"/>
    <lineage>
        <taxon>Bacteria</taxon>
        <taxon>Thermotogati</taxon>
        <taxon>Thermotogota</taxon>
        <taxon>Thermotogae</taxon>
        <taxon>Thermotogales</taxon>
        <taxon>Thermotogaceae</taxon>
        <taxon>Pseudothermotoga</taxon>
    </lineage>
</organism>
<proteinExistence type="predicted"/>
<dbReference type="InterPro" id="IPR053913">
    <property type="entry name" value="NADAR-DarT1"/>
</dbReference>
<dbReference type="EMBL" id="DTKQ01000042">
    <property type="protein sequence ID" value="HGZ79465.1"/>
    <property type="molecule type" value="Genomic_DNA"/>
</dbReference>
<dbReference type="AlphaFoldDB" id="A0A832MPM2"/>
<sequence length="99" mass="11639">MGLNPETMFYDWIYMNVLHQNKILSEKVTEFSAFTDIEFNPKRSVNCHVRSAALYVSLYRRGLIEKALRSPDNYKMVIRNIKNENHIDTPKGQMRLNSS</sequence>
<dbReference type="Pfam" id="PF22397">
    <property type="entry name" value="NADAR-DarT1"/>
    <property type="match status" value="1"/>
</dbReference>
<name>A0A832MPM2_9THEM</name>
<evidence type="ECO:0000313" key="1">
    <source>
        <dbReference type="EMBL" id="HGZ79465.1"/>
    </source>
</evidence>
<accession>A0A832MPM2</accession>
<gene>
    <name evidence="1" type="ORF">ENW55_05740</name>
</gene>
<comment type="caution">
    <text evidence="1">The sequence shown here is derived from an EMBL/GenBank/DDBJ whole genome shotgun (WGS) entry which is preliminary data.</text>
</comment>